<name>A0A8J8NTQ1_HALGN</name>
<dbReference type="AlphaFoldDB" id="A0A8J8NTQ1"/>
<evidence type="ECO:0000313" key="2">
    <source>
        <dbReference type="Proteomes" id="UP000785679"/>
    </source>
</evidence>
<dbReference type="EMBL" id="RRYP01007385">
    <property type="protein sequence ID" value="TNV80534.1"/>
    <property type="molecule type" value="Genomic_DNA"/>
</dbReference>
<dbReference type="Proteomes" id="UP000785679">
    <property type="component" value="Unassembled WGS sequence"/>
</dbReference>
<gene>
    <name evidence="1" type="ORF">FGO68_gene3416</name>
</gene>
<protein>
    <submittedName>
        <fullName evidence="1">Uncharacterized protein</fullName>
    </submittedName>
</protein>
<sequence>MEDQKKATQTDLEDSRISQLVSYSISEAARIYSYHREFLFAQDTTFANLQEIEELYRKIFIEQAKIREALNLEIVNFQFAQTQIQSILVVQTIKNSNLRSALELAEQFSYTSDLLEKDAGCISLLESPLHMIVDAIQSILAIKAAHIKLLRFEINDMAQKIGATQYVEMKAVVTPGQLLVSTLQLVDLCMKPGSSVYEKWIEQDRGHTKHYKEYWKDIKAVYFQSFSARVLVNHLANVGVPLDNLSRDLPPEHWKAFKLMEAIVNNPENEQPLNYDTANKQRDLMAKFLQVSLKYINIMRSFLIHKLLSHAKDYIQDVNYVPQTLREFLNAIRTNSKSTKLEQELEKSSNFLERAKSLQSNVNEITRSILDALAPYFGIQSKQNDEKFGQIMAVFQALYVAVCTNMTSRCQEELFQSVKKKGKELFYEIEDRIQEMKNWIGVPAISVAHKFRIHLQFALKHRSRALLIVDPMALSKIFFPQMQFKTLKEFKPSELKSEDVFICNYERPLLNKDIWDSFTVFYVPRYEHFIDKKNYTNLKDLTDPTNISQIQSKLSSVQKLLTDLTADIQTE</sequence>
<evidence type="ECO:0000313" key="1">
    <source>
        <dbReference type="EMBL" id="TNV80534.1"/>
    </source>
</evidence>
<accession>A0A8J8NTQ1</accession>
<reference evidence="1" key="1">
    <citation type="submission" date="2019-06" db="EMBL/GenBank/DDBJ databases">
        <authorList>
            <person name="Zheng W."/>
        </authorList>
    </citation>
    <scope>NUCLEOTIDE SEQUENCE</scope>
    <source>
        <strain evidence="1">QDHG01</strain>
    </source>
</reference>
<proteinExistence type="predicted"/>
<organism evidence="1 2">
    <name type="scientific">Halteria grandinella</name>
    <dbReference type="NCBI Taxonomy" id="5974"/>
    <lineage>
        <taxon>Eukaryota</taxon>
        <taxon>Sar</taxon>
        <taxon>Alveolata</taxon>
        <taxon>Ciliophora</taxon>
        <taxon>Intramacronucleata</taxon>
        <taxon>Spirotrichea</taxon>
        <taxon>Stichotrichia</taxon>
        <taxon>Sporadotrichida</taxon>
        <taxon>Halteriidae</taxon>
        <taxon>Halteria</taxon>
    </lineage>
</organism>
<keyword evidence="2" id="KW-1185">Reference proteome</keyword>
<comment type="caution">
    <text evidence="1">The sequence shown here is derived from an EMBL/GenBank/DDBJ whole genome shotgun (WGS) entry which is preliminary data.</text>
</comment>